<gene>
    <name evidence="2" type="ordered locus">KLTH0C00264g</name>
</gene>
<dbReference type="OrthoDB" id="4036517at2759"/>
<dbReference type="Pfam" id="PF00674">
    <property type="entry name" value="DUP"/>
    <property type="match status" value="1"/>
</dbReference>
<name>C5DDE1_LACTC</name>
<keyword evidence="3" id="KW-1185">Reference proteome</keyword>
<sequence length="138" mass="15913">MMFFGLTLALITGLLINFAMKRVATDSMMELQFMKEIAAIKPGIDMKDCDVLAARMNTYLSSNSVLATPYYFYNGKSCYPFFRKNYLQPRLIVKYASYQNANIASGSQPFVHKAIKIHEERANEDWEGILNKSRRFEQ</sequence>
<reference evidence="2 3" key="1">
    <citation type="journal article" date="2009" name="Genome Res.">
        <title>Comparative genomics of protoploid Saccharomycetaceae.</title>
        <authorList>
            <consortium name="The Genolevures Consortium"/>
            <person name="Souciet J.-L."/>
            <person name="Dujon B."/>
            <person name="Gaillardin C."/>
            <person name="Johnston M."/>
            <person name="Baret P.V."/>
            <person name="Cliften P."/>
            <person name="Sherman D.J."/>
            <person name="Weissenbach J."/>
            <person name="Westhof E."/>
            <person name="Wincker P."/>
            <person name="Jubin C."/>
            <person name="Poulain J."/>
            <person name="Barbe V."/>
            <person name="Segurens B."/>
            <person name="Artiguenave F."/>
            <person name="Anthouard V."/>
            <person name="Vacherie B."/>
            <person name="Val M.-E."/>
            <person name="Fulton R.S."/>
            <person name="Minx P."/>
            <person name="Wilson R."/>
            <person name="Durrens P."/>
            <person name="Jean G."/>
            <person name="Marck C."/>
            <person name="Martin T."/>
            <person name="Nikolski M."/>
            <person name="Rolland T."/>
            <person name="Seret M.-L."/>
            <person name="Casaregola S."/>
            <person name="Despons L."/>
            <person name="Fairhead C."/>
            <person name="Fischer G."/>
            <person name="Lafontaine I."/>
            <person name="Leh V."/>
            <person name="Lemaire M."/>
            <person name="de Montigny J."/>
            <person name="Neuveglise C."/>
            <person name="Thierry A."/>
            <person name="Blanc-Lenfle I."/>
            <person name="Bleykasten C."/>
            <person name="Diffels J."/>
            <person name="Fritsch E."/>
            <person name="Frangeul L."/>
            <person name="Goeffon A."/>
            <person name="Jauniaux N."/>
            <person name="Kachouri-Lafond R."/>
            <person name="Payen C."/>
            <person name="Potier S."/>
            <person name="Pribylova L."/>
            <person name="Ozanne C."/>
            <person name="Richard G.-F."/>
            <person name="Sacerdot C."/>
            <person name="Straub M.-L."/>
            <person name="Talla E."/>
        </authorList>
    </citation>
    <scope>NUCLEOTIDE SEQUENCE [LARGE SCALE GENOMIC DNA]</scope>
    <source>
        <strain evidence="3">ATCC 56472 / CBS 6340 / NRRL Y-8284</strain>
    </source>
</reference>
<dbReference type="InParanoid" id="C5DDE1"/>
<keyword evidence="1" id="KW-0732">Signal</keyword>
<evidence type="ECO:0000256" key="1">
    <source>
        <dbReference type="SAM" id="SignalP"/>
    </source>
</evidence>
<dbReference type="RefSeq" id="XP_002552240.1">
    <property type="nucleotide sequence ID" value="XM_002552194.1"/>
</dbReference>
<dbReference type="Proteomes" id="UP000002036">
    <property type="component" value="Chromosome C"/>
</dbReference>
<accession>C5DDE1</accession>
<dbReference type="InterPro" id="IPR001142">
    <property type="entry name" value="DUP/COS"/>
</dbReference>
<proteinExistence type="predicted"/>
<dbReference type="GeneID" id="8291097"/>
<dbReference type="OMA" id="NTXKIME"/>
<feature type="chain" id="PRO_5002948679" evidence="1">
    <location>
        <begin position="26"/>
        <end position="138"/>
    </location>
</feature>
<evidence type="ECO:0000313" key="3">
    <source>
        <dbReference type="Proteomes" id="UP000002036"/>
    </source>
</evidence>
<protein>
    <submittedName>
        <fullName evidence="2">KLTH0C00264p</fullName>
    </submittedName>
</protein>
<dbReference type="EMBL" id="CU928167">
    <property type="protein sequence ID" value="CAR21802.1"/>
    <property type="molecule type" value="Genomic_DNA"/>
</dbReference>
<dbReference type="FunCoup" id="C5DDE1">
    <property type="interactions" value="28"/>
</dbReference>
<dbReference type="HOGENOM" id="CLU_1855615_0_0_1"/>
<evidence type="ECO:0000313" key="2">
    <source>
        <dbReference type="EMBL" id="CAR21802.1"/>
    </source>
</evidence>
<organism evidence="2 3">
    <name type="scientific">Lachancea thermotolerans (strain ATCC 56472 / CBS 6340 / NRRL Y-8284)</name>
    <name type="common">Yeast</name>
    <name type="synonym">Kluyveromyces thermotolerans</name>
    <dbReference type="NCBI Taxonomy" id="559295"/>
    <lineage>
        <taxon>Eukaryota</taxon>
        <taxon>Fungi</taxon>
        <taxon>Dikarya</taxon>
        <taxon>Ascomycota</taxon>
        <taxon>Saccharomycotina</taxon>
        <taxon>Saccharomycetes</taxon>
        <taxon>Saccharomycetales</taxon>
        <taxon>Saccharomycetaceae</taxon>
        <taxon>Lachancea</taxon>
    </lineage>
</organism>
<dbReference type="KEGG" id="lth:KLTH0C00264g"/>
<feature type="signal peptide" evidence="1">
    <location>
        <begin position="1"/>
        <end position="25"/>
    </location>
</feature>
<dbReference type="AlphaFoldDB" id="C5DDE1"/>